<evidence type="ECO:0000313" key="2">
    <source>
        <dbReference type="EMBL" id="RAI35244.1"/>
    </source>
</evidence>
<dbReference type="Proteomes" id="UP000248863">
    <property type="component" value="Unassembled WGS sequence"/>
</dbReference>
<dbReference type="OrthoDB" id="5402150at2"/>
<dbReference type="Pfam" id="PF05099">
    <property type="entry name" value="TerB"/>
    <property type="match status" value="1"/>
</dbReference>
<dbReference type="EMBL" id="NPEU01000270">
    <property type="protein sequence ID" value="RAI35244.1"/>
    <property type="molecule type" value="Genomic_DNA"/>
</dbReference>
<name>A0A327KB02_9BRAD</name>
<dbReference type="RefSeq" id="WP_111358809.1">
    <property type="nucleotide sequence ID" value="NZ_NPEU01000270.1"/>
</dbReference>
<dbReference type="InterPro" id="IPR029024">
    <property type="entry name" value="TerB-like"/>
</dbReference>
<dbReference type="AlphaFoldDB" id="A0A327KB02"/>
<comment type="caution">
    <text evidence="2">The sequence shown here is derived from an EMBL/GenBank/DDBJ whole genome shotgun (WGS) entry which is preliminary data.</text>
</comment>
<gene>
    <name evidence="2" type="ORF">CH338_19615</name>
</gene>
<protein>
    <recommendedName>
        <fullName evidence="1">Co-chaperone DjlA N-terminal domain-containing protein</fullName>
    </recommendedName>
</protein>
<dbReference type="CDD" id="cd07313">
    <property type="entry name" value="terB_like_2"/>
    <property type="match status" value="1"/>
</dbReference>
<accession>A0A327KB02</accession>
<feature type="non-terminal residue" evidence="2">
    <location>
        <position position="169"/>
    </location>
</feature>
<dbReference type="InterPro" id="IPR007791">
    <property type="entry name" value="DjlA_N"/>
</dbReference>
<evidence type="ECO:0000259" key="1">
    <source>
        <dbReference type="Pfam" id="PF05099"/>
    </source>
</evidence>
<reference evidence="2 3" key="1">
    <citation type="submission" date="2017-07" db="EMBL/GenBank/DDBJ databases">
        <title>Draft Genome Sequences of Select Purple Nonsulfur Bacteria.</title>
        <authorList>
            <person name="Lasarre B."/>
            <person name="Mckinlay J.B."/>
        </authorList>
    </citation>
    <scope>NUCLEOTIDE SEQUENCE [LARGE SCALE GENOMIC DNA]</scope>
    <source>
        <strain evidence="2 3">DSM 11907</strain>
    </source>
</reference>
<feature type="domain" description="Co-chaperone DjlA N-terminal" evidence="1">
    <location>
        <begin position="28"/>
        <end position="142"/>
    </location>
</feature>
<keyword evidence="3" id="KW-1185">Reference proteome</keyword>
<evidence type="ECO:0000313" key="3">
    <source>
        <dbReference type="Proteomes" id="UP000248863"/>
    </source>
</evidence>
<dbReference type="Gene3D" id="1.10.3680.10">
    <property type="entry name" value="TerB-like"/>
    <property type="match status" value="1"/>
</dbReference>
<sequence length="169" mass="19250">MFADIKTFLAELTSGDKHPARFDASDYRLAAAALMVHVATLDANLSDVERAKLHTLLKTRFALDDAATDELIDAAVVADRDAVDFYQFTSLLMRTLDEEGRRKVVAMMWEMVFADGGVTEFEDNVMWRVADLLAVPNRERIELWRGNRPDRSRRRAHRTAAAPARRRRS</sequence>
<proteinExistence type="predicted"/>
<organism evidence="2 3">
    <name type="scientific">Rhodoplanes elegans</name>
    <dbReference type="NCBI Taxonomy" id="29408"/>
    <lineage>
        <taxon>Bacteria</taxon>
        <taxon>Pseudomonadati</taxon>
        <taxon>Pseudomonadota</taxon>
        <taxon>Alphaproteobacteria</taxon>
        <taxon>Hyphomicrobiales</taxon>
        <taxon>Nitrobacteraceae</taxon>
        <taxon>Rhodoplanes</taxon>
    </lineage>
</organism>
<dbReference type="SUPFAM" id="SSF158682">
    <property type="entry name" value="TerB-like"/>
    <property type="match status" value="1"/>
</dbReference>